<sequence>MTTKGPQRKGECAADEPCALSTRKDKDYGLTDLYTPSIMSHSGKRLISGV</sequence>
<keyword evidence="2" id="KW-1185">Reference proteome</keyword>
<dbReference type="Proteomes" id="UP000250235">
    <property type="component" value="Unassembled WGS sequence"/>
</dbReference>
<protein>
    <submittedName>
        <fullName evidence="1">Uncharacterized protein</fullName>
    </submittedName>
</protein>
<proteinExistence type="predicted"/>
<accession>A0A2Z7AV83</accession>
<evidence type="ECO:0000313" key="1">
    <source>
        <dbReference type="EMBL" id="KZV25393.1"/>
    </source>
</evidence>
<evidence type="ECO:0000313" key="2">
    <source>
        <dbReference type="Proteomes" id="UP000250235"/>
    </source>
</evidence>
<organism evidence="1 2">
    <name type="scientific">Dorcoceras hygrometricum</name>
    <dbReference type="NCBI Taxonomy" id="472368"/>
    <lineage>
        <taxon>Eukaryota</taxon>
        <taxon>Viridiplantae</taxon>
        <taxon>Streptophyta</taxon>
        <taxon>Embryophyta</taxon>
        <taxon>Tracheophyta</taxon>
        <taxon>Spermatophyta</taxon>
        <taxon>Magnoliopsida</taxon>
        <taxon>eudicotyledons</taxon>
        <taxon>Gunneridae</taxon>
        <taxon>Pentapetalae</taxon>
        <taxon>asterids</taxon>
        <taxon>lamiids</taxon>
        <taxon>Lamiales</taxon>
        <taxon>Gesneriaceae</taxon>
        <taxon>Didymocarpoideae</taxon>
        <taxon>Trichosporeae</taxon>
        <taxon>Loxocarpinae</taxon>
        <taxon>Dorcoceras</taxon>
    </lineage>
</organism>
<gene>
    <name evidence="1" type="ORF">F511_07277</name>
</gene>
<dbReference type="EMBL" id="KV011879">
    <property type="protein sequence ID" value="KZV25393.1"/>
    <property type="molecule type" value="Genomic_DNA"/>
</dbReference>
<name>A0A2Z7AV83_9LAMI</name>
<reference evidence="1 2" key="1">
    <citation type="journal article" date="2015" name="Proc. Natl. Acad. Sci. U.S.A.">
        <title>The resurrection genome of Boea hygrometrica: A blueprint for survival of dehydration.</title>
        <authorList>
            <person name="Xiao L."/>
            <person name="Yang G."/>
            <person name="Zhang L."/>
            <person name="Yang X."/>
            <person name="Zhao S."/>
            <person name="Ji Z."/>
            <person name="Zhou Q."/>
            <person name="Hu M."/>
            <person name="Wang Y."/>
            <person name="Chen M."/>
            <person name="Xu Y."/>
            <person name="Jin H."/>
            <person name="Xiao X."/>
            <person name="Hu G."/>
            <person name="Bao F."/>
            <person name="Hu Y."/>
            <person name="Wan P."/>
            <person name="Li L."/>
            <person name="Deng X."/>
            <person name="Kuang T."/>
            <person name="Xiang C."/>
            <person name="Zhu J.K."/>
            <person name="Oliver M.J."/>
            <person name="He Y."/>
        </authorList>
    </citation>
    <scope>NUCLEOTIDE SEQUENCE [LARGE SCALE GENOMIC DNA]</scope>
    <source>
        <strain evidence="2">cv. XS01</strain>
    </source>
</reference>
<dbReference type="AlphaFoldDB" id="A0A2Z7AV83"/>